<feature type="transmembrane region" description="Helical" evidence="2">
    <location>
        <begin position="36"/>
        <end position="58"/>
    </location>
</feature>
<keyword evidence="2" id="KW-0472">Membrane</keyword>
<keyword evidence="2" id="KW-1133">Transmembrane helix</keyword>
<feature type="domain" description="RGS" evidence="3">
    <location>
        <begin position="474"/>
        <end position="587"/>
    </location>
</feature>
<dbReference type="Proteomes" id="UP000023152">
    <property type="component" value="Unassembled WGS sequence"/>
</dbReference>
<feature type="transmembrane region" description="Helical" evidence="2">
    <location>
        <begin position="64"/>
        <end position="89"/>
    </location>
</feature>
<evidence type="ECO:0000256" key="1">
    <source>
        <dbReference type="SAM" id="MobiDB-lite"/>
    </source>
</evidence>
<evidence type="ECO:0000256" key="2">
    <source>
        <dbReference type="SAM" id="Phobius"/>
    </source>
</evidence>
<feature type="transmembrane region" description="Helical" evidence="2">
    <location>
        <begin position="209"/>
        <end position="228"/>
    </location>
</feature>
<dbReference type="EMBL" id="ASPP01036605">
    <property type="protein sequence ID" value="ETO02146.1"/>
    <property type="molecule type" value="Genomic_DNA"/>
</dbReference>
<feature type="transmembrane region" description="Helical" evidence="2">
    <location>
        <begin position="170"/>
        <end position="189"/>
    </location>
</feature>
<proteinExistence type="predicted"/>
<dbReference type="Pfam" id="PF00615">
    <property type="entry name" value="RGS"/>
    <property type="match status" value="1"/>
</dbReference>
<dbReference type="PROSITE" id="PS50132">
    <property type="entry name" value="RGS"/>
    <property type="match status" value="1"/>
</dbReference>
<name>X6LL87_RETFI</name>
<accession>X6LL87</accession>
<feature type="transmembrane region" description="Helical" evidence="2">
    <location>
        <begin position="6"/>
        <end position="29"/>
    </location>
</feature>
<dbReference type="SUPFAM" id="SSF48097">
    <property type="entry name" value="Regulator of G-protein signaling, RGS"/>
    <property type="match status" value="1"/>
</dbReference>
<comment type="caution">
    <text evidence="4">The sequence shown here is derived from an EMBL/GenBank/DDBJ whole genome shotgun (WGS) entry which is preliminary data.</text>
</comment>
<dbReference type="InterPro" id="IPR036305">
    <property type="entry name" value="RGS_sf"/>
</dbReference>
<sequence length="910" mass="106552">MLISSWYRCIYFAIIMLSICLYDASLAFLAKSSDCLINIFLVLALAFLVIDILLQTIAHKTYLLAFPFFTDLFSAVSLFIEIIFFWNLGNSTAVDLRKKNYCSKIIQPNNYSNPTKKMVKKTMIRKVLRRENNVCFYNYNTKPEPNNKVQNTENSGKISTKLVDNISRHVLIVLLLIIMITSILTTLQLQSYSVFDYAVEELEVQYENILVFFPLLCFIFLKRIIVWIELKTLKVGMITYAQESTRKLRATEILQWESSNVSIEISIKKDTQLEHAMSFGFSIIMILVFSMLFTRINRTIQNLIMSPLEKMVRLIEELTQHLCLLGENKEEQKFLYTNLFETEVIERTIETLSKIFASILSSKDQFDDIKIQDDISDTNPRKISAYEPLDDNTKHAQALALIAQKRKTSTQSRESIIRFNVRQENVIEARIQEQISVLENSSDLTSFQIKLEHFPELKNIEVSWIIKIFESSIILNATLAHSVATEYFKLFCRQQMAEEAYHFVKGVNKYREHVKQHFEKILKTYIFDNSYSCIGVSQREQNELRKHLSDMSIYANSFDALTMDALNVLHSQVFGSFLKSKYALAYIISQPQNRKRFSHLFLLKELLQFLLYYFLFYKEIDYKKLINKIEMIFLDTSERTQDSFCNDKGFMEFSDQLVIDKRYKLQKPKGVDELELDHGKGRYGSVYCAYDTEEKNYKAIKILKLPEKDGDDVTNDNSNFNHLGEKDNPKINCPFVIELLGYGWYKRHCYFVFNYFEVTLQQHLDYILQLNLESVEKLKQLNKKNNHRNTNNNNNSRNHSNNNKSSHYNFQKMEKLIHIYKNVVMHPFDVWIVFFQLLHALACSVSLYTKKKKKVYVFIIFTRFCPVKKKKKGGTFREGGGREKKSVIQVKASPTSPPPFLPLLSFILLK</sequence>
<organism evidence="4 5">
    <name type="scientific">Reticulomyxa filosa</name>
    <dbReference type="NCBI Taxonomy" id="46433"/>
    <lineage>
        <taxon>Eukaryota</taxon>
        <taxon>Sar</taxon>
        <taxon>Rhizaria</taxon>
        <taxon>Retaria</taxon>
        <taxon>Foraminifera</taxon>
        <taxon>Monothalamids</taxon>
        <taxon>Reticulomyxidae</taxon>
        <taxon>Reticulomyxa</taxon>
    </lineage>
</organism>
<feature type="compositionally biased region" description="Low complexity" evidence="1">
    <location>
        <begin position="788"/>
        <end position="805"/>
    </location>
</feature>
<dbReference type="InterPro" id="IPR016137">
    <property type="entry name" value="RGS"/>
</dbReference>
<feature type="transmembrane region" description="Helical" evidence="2">
    <location>
        <begin position="276"/>
        <end position="296"/>
    </location>
</feature>
<dbReference type="InterPro" id="IPR011009">
    <property type="entry name" value="Kinase-like_dom_sf"/>
</dbReference>
<dbReference type="Gene3D" id="1.10.167.10">
    <property type="entry name" value="Regulator of G-protein Signalling 4, domain 2"/>
    <property type="match status" value="1"/>
</dbReference>
<evidence type="ECO:0000313" key="5">
    <source>
        <dbReference type="Proteomes" id="UP000023152"/>
    </source>
</evidence>
<feature type="region of interest" description="Disordered" evidence="1">
    <location>
        <begin position="785"/>
        <end position="805"/>
    </location>
</feature>
<dbReference type="InterPro" id="IPR044926">
    <property type="entry name" value="RGS_subdomain_2"/>
</dbReference>
<dbReference type="AlphaFoldDB" id="X6LL87"/>
<evidence type="ECO:0000313" key="4">
    <source>
        <dbReference type="EMBL" id="ETO02146.1"/>
    </source>
</evidence>
<dbReference type="PANTHER" id="PTHR43336:SF3">
    <property type="entry name" value="GUANYLATE CYCLASE DOMAIN-CONTAINING PROTEIN"/>
    <property type="match status" value="1"/>
</dbReference>
<keyword evidence="5" id="KW-1185">Reference proteome</keyword>
<evidence type="ECO:0000259" key="3">
    <source>
        <dbReference type="PROSITE" id="PS50132"/>
    </source>
</evidence>
<dbReference type="SUPFAM" id="SSF56112">
    <property type="entry name" value="Protein kinase-like (PK-like)"/>
    <property type="match status" value="1"/>
</dbReference>
<protein>
    <recommendedName>
        <fullName evidence="3">RGS domain-containing protein</fullName>
    </recommendedName>
</protein>
<gene>
    <name evidence="4" type="ORF">RFI_35292</name>
</gene>
<dbReference type="PANTHER" id="PTHR43336">
    <property type="entry name" value="OXYGEN SENSOR HISTIDINE KINASE RESPONSE REGULATOR DEVS/DOSS"/>
    <property type="match status" value="1"/>
</dbReference>
<keyword evidence="2" id="KW-0812">Transmembrane</keyword>
<reference evidence="4 5" key="1">
    <citation type="journal article" date="2013" name="Curr. Biol.">
        <title>The Genome of the Foraminiferan Reticulomyxa filosa.</title>
        <authorList>
            <person name="Glockner G."/>
            <person name="Hulsmann N."/>
            <person name="Schleicher M."/>
            <person name="Noegel A.A."/>
            <person name="Eichinger L."/>
            <person name="Gallinger C."/>
            <person name="Pawlowski J."/>
            <person name="Sierra R."/>
            <person name="Euteneuer U."/>
            <person name="Pillet L."/>
            <person name="Moustafa A."/>
            <person name="Platzer M."/>
            <person name="Groth M."/>
            <person name="Szafranski K."/>
            <person name="Schliwa M."/>
        </authorList>
    </citation>
    <scope>NUCLEOTIDE SEQUENCE [LARGE SCALE GENOMIC DNA]</scope>
</reference>
<dbReference type="Gene3D" id="1.10.510.10">
    <property type="entry name" value="Transferase(Phosphotransferase) domain 1"/>
    <property type="match status" value="1"/>
</dbReference>